<dbReference type="CDD" id="cd00009">
    <property type="entry name" value="AAA"/>
    <property type="match status" value="1"/>
</dbReference>
<reference evidence="2" key="1">
    <citation type="submission" date="2022-01" db="EMBL/GenBank/DDBJ databases">
        <title>Whole genome-based taxonomy of the Shewanellaceae.</title>
        <authorList>
            <person name="Martin-Rodriguez A.J."/>
        </authorList>
    </citation>
    <scope>NUCLEOTIDE SEQUENCE</scope>
    <source>
        <strain evidence="2">DSM 23803</strain>
    </source>
</reference>
<dbReference type="EMBL" id="JAKILJ010000035">
    <property type="protein sequence ID" value="MCL1106517.1"/>
    <property type="molecule type" value="Genomic_DNA"/>
</dbReference>
<dbReference type="RefSeq" id="WP_188925835.1">
    <property type="nucleotide sequence ID" value="NZ_BMQI01000032.1"/>
</dbReference>
<sequence length="556" mass="62673">MYKAFYGLNDNPFSIAPNPHYMFLSDRHREALAHLTYGLGETGGFVLLTGEVGTGKTTVSRCLLQQIPENTDTAFILNPSLTELELLATLCDELEISYGENPTLKQLTDLISMYLLNNHKNGRNTVLIIDEAQHLRSEVLEQLRLLTNLETNTKKLLQVILIGQPELQQLLKRQDLRQLAQRITARYHLLPLNKEEIALYVLHRLQVAGRHEPLFTRKAIAALHKHSGGIPRLTNLLCERALMAGYGQGKVPIDHKMVNQAAIEVLGDIDESNEKRWPFVAAAALVLAFGLSFYLFNRTDIDENLSAATALPQAQAQQSVDKPITTSIANQPLSQMQQPQAPVQSTPAVNAEQQILRQAMLQSNSIDNAFAGLFGLWDKQPIIGLSACQAAQQQNLACYQQQGNWNSIMRLNYPAVVYLQDAQANVFYGVIVERQVDQILLQLGEQQFWVNKDWFDRHFSGTFEILWQPDSILPREIGQASSVAEVQWLENSLAIVSQRRARLLTQFDNELEQQLMQFQRQHGLKPDGIAGNQTLIQLNLYLSQQGPRLSASEERR</sequence>
<dbReference type="InterPro" id="IPR049945">
    <property type="entry name" value="AAA_22"/>
</dbReference>
<keyword evidence="3" id="KW-1185">Reference proteome</keyword>
<evidence type="ECO:0000313" key="3">
    <source>
        <dbReference type="Proteomes" id="UP001139408"/>
    </source>
</evidence>
<comment type="caution">
    <text evidence="2">The sequence shown here is derived from an EMBL/GenBank/DDBJ whole genome shotgun (WGS) entry which is preliminary data.</text>
</comment>
<dbReference type="Gene3D" id="1.10.101.10">
    <property type="entry name" value="PGBD-like superfamily/PGBD"/>
    <property type="match status" value="1"/>
</dbReference>
<dbReference type="Pfam" id="PF13401">
    <property type="entry name" value="AAA_22"/>
    <property type="match status" value="1"/>
</dbReference>
<feature type="domain" description="AAA+ ATPase" evidence="1">
    <location>
        <begin position="42"/>
        <end position="195"/>
    </location>
</feature>
<proteinExistence type="predicted"/>
<dbReference type="PANTHER" id="PTHR35894">
    <property type="entry name" value="GENERAL SECRETION PATHWAY PROTEIN A-RELATED"/>
    <property type="match status" value="1"/>
</dbReference>
<dbReference type="SUPFAM" id="SSF47090">
    <property type="entry name" value="PGBD-like"/>
    <property type="match status" value="1"/>
</dbReference>
<evidence type="ECO:0000313" key="2">
    <source>
        <dbReference type="EMBL" id="MCL1106517.1"/>
    </source>
</evidence>
<dbReference type="InterPro" id="IPR052026">
    <property type="entry name" value="ExeA_AAA_ATPase_DNA-bind"/>
</dbReference>
<evidence type="ECO:0000259" key="1">
    <source>
        <dbReference type="SMART" id="SM00382"/>
    </source>
</evidence>
<dbReference type="Proteomes" id="UP001139408">
    <property type="component" value="Unassembled WGS sequence"/>
</dbReference>
<dbReference type="InterPro" id="IPR003593">
    <property type="entry name" value="AAA+_ATPase"/>
</dbReference>
<protein>
    <submittedName>
        <fullName evidence="2">AAA family ATPase</fullName>
    </submittedName>
</protein>
<organism evidence="2 3">
    <name type="scientific">Shewanella algicola</name>
    <dbReference type="NCBI Taxonomy" id="640633"/>
    <lineage>
        <taxon>Bacteria</taxon>
        <taxon>Pseudomonadati</taxon>
        <taxon>Pseudomonadota</taxon>
        <taxon>Gammaproteobacteria</taxon>
        <taxon>Alteromonadales</taxon>
        <taxon>Shewanellaceae</taxon>
        <taxon>Shewanella</taxon>
    </lineage>
</organism>
<dbReference type="SUPFAM" id="SSF52540">
    <property type="entry name" value="P-loop containing nucleoside triphosphate hydrolases"/>
    <property type="match status" value="1"/>
</dbReference>
<name>A0A9X1ZA81_9GAMM</name>
<dbReference type="Gene3D" id="3.90.70.10">
    <property type="entry name" value="Cysteine proteinases"/>
    <property type="match status" value="1"/>
</dbReference>
<dbReference type="AlphaFoldDB" id="A0A9X1ZA81"/>
<accession>A0A9X1ZA81</accession>
<dbReference type="Gene3D" id="3.40.50.300">
    <property type="entry name" value="P-loop containing nucleotide triphosphate hydrolases"/>
    <property type="match status" value="1"/>
</dbReference>
<dbReference type="PANTHER" id="PTHR35894:SF1">
    <property type="entry name" value="PHOSPHORIBULOKINASE _ URIDINE KINASE FAMILY"/>
    <property type="match status" value="1"/>
</dbReference>
<dbReference type="InterPro" id="IPR027417">
    <property type="entry name" value="P-loop_NTPase"/>
</dbReference>
<dbReference type="InterPro" id="IPR036366">
    <property type="entry name" value="PGBDSf"/>
</dbReference>
<dbReference type="SMART" id="SM00382">
    <property type="entry name" value="AAA"/>
    <property type="match status" value="1"/>
</dbReference>
<dbReference type="InterPro" id="IPR002477">
    <property type="entry name" value="Peptidoglycan-bd-like"/>
</dbReference>
<dbReference type="Pfam" id="PF01471">
    <property type="entry name" value="PG_binding_1"/>
    <property type="match status" value="1"/>
</dbReference>
<dbReference type="InterPro" id="IPR036365">
    <property type="entry name" value="PGBD-like_sf"/>
</dbReference>
<dbReference type="GO" id="GO:0016887">
    <property type="term" value="F:ATP hydrolysis activity"/>
    <property type="evidence" value="ECO:0007669"/>
    <property type="project" value="InterPro"/>
</dbReference>
<gene>
    <name evidence="2" type="ORF">L2749_14835</name>
</gene>